<dbReference type="Proteomes" id="UP000503286">
    <property type="component" value="Segment"/>
</dbReference>
<feature type="coiled-coil region" evidence="1">
    <location>
        <begin position="5"/>
        <end position="32"/>
    </location>
</feature>
<reference evidence="2" key="1">
    <citation type="submission" date="2020-03" db="EMBL/GenBank/DDBJ databases">
        <title>Complete genome sequence of Aeromonas phage PS.</title>
        <authorList>
            <person name="Tagunde S.N."/>
            <person name="Newase S.K."/>
            <person name="Nagar V."/>
            <person name="Kapadnis B.P."/>
            <person name="Pandit S.V."/>
        </authorList>
    </citation>
    <scope>NUCLEOTIDE SEQUENCE</scope>
</reference>
<proteinExistence type="predicted"/>
<evidence type="ECO:0000256" key="1">
    <source>
        <dbReference type="SAM" id="Coils"/>
    </source>
</evidence>
<protein>
    <submittedName>
        <fullName evidence="2">Uncharacterized protein</fullName>
    </submittedName>
</protein>
<accession>A0A6H0X6R5</accession>
<keyword evidence="3" id="KW-1185">Reference proteome</keyword>
<keyword evidence="1" id="KW-0175">Coiled coil</keyword>
<evidence type="ECO:0000313" key="2">
    <source>
        <dbReference type="EMBL" id="QIW89986.1"/>
    </source>
</evidence>
<dbReference type="EMBL" id="MT259468">
    <property type="protein sequence ID" value="QIW89986.1"/>
    <property type="molecule type" value="Genomic_DNA"/>
</dbReference>
<evidence type="ECO:0000313" key="3">
    <source>
        <dbReference type="Proteomes" id="UP000503286"/>
    </source>
</evidence>
<organism evidence="2 3">
    <name type="scientific">Aeromonas phage PS</name>
    <dbReference type="NCBI Taxonomy" id="2723762"/>
    <lineage>
        <taxon>Viruses</taxon>
        <taxon>Duplodnaviria</taxon>
        <taxon>Heunggongvirae</taxon>
        <taxon>Uroviricota</taxon>
        <taxon>Caudoviricetes</taxon>
        <taxon>Autographivirales</taxon>
        <taxon>Autoscriptoviridae</taxon>
        <taxon>Savitribaivirus</taxon>
        <taxon>Savitribaivirus PS</taxon>
    </lineage>
</organism>
<name>A0A6H0X6R5_9CAUD</name>
<sequence length="51" mass="6183">MRTRREATQLRIQRRKEAEEALEQQRRDAAQKLGISYESYMARFIHLKVGY</sequence>